<comment type="caution">
    <text evidence="2">The sequence shown here is derived from an EMBL/GenBank/DDBJ whole genome shotgun (WGS) entry which is preliminary data.</text>
</comment>
<evidence type="ECO:0000313" key="3">
    <source>
        <dbReference type="Proteomes" id="UP000549250"/>
    </source>
</evidence>
<organism evidence="2 3">
    <name type="scientific">Azomonas macrocytogenes</name>
    <name type="common">Azotobacter macrocytogenes</name>
    <dbReference type="NCBI Taxonomy" id="69962"/>
    <lineage>
        <taxon>Bacteria</taxon>
        <taxon>Pseudomonadati</taxon>
        <taxon>Pseudomonadota</taxon>
        <taxon>Gammaproteobacteria</taxon>
        <taxon>Pseudomonadales</taxon>
        <taxon>Pseudomonadaceae</taxon>
        <taxon>Azomonas</taxon>
    </lineage>
</organism>
<gene>
    <name evidence="2" type="ORF">FHR87_001304</name>
</gene>
<feature type="transmembrane region" description="Helical" evidence="1">
    <location>
        <begin position="87"/>
        <end position="110"/>
    </location>
</feature>
<dbReference type="Proteomes" id="UP000549250">
    <property type="component" value="Unassembled WGS sequence"/>
</dbReference>
<reference evidence="2 3" key="1">
    <citation type="submission" date="2020-08" db="EMBL/GenBank/DDBJ databases">
        <title>Genomic Encyclopedia of Type Strains, Phase III (KMG-III): the genomes of soil and plant-associated and newly described type strains.</title>
        <authorList>
            <person name="Whitman W."/>
        </authorList>
    </citation>
    <scope>NUCLEOTIDE SEQUENCE [LARGE SCALE GENOMIC DNA]</scope>
    <source>
        <strain evidence="2 3">CECT 4462</strain>
    </source>
</reference>
<evidence type="ECO:0000313" key="2">
    <source>
        <dbReference type="EMBL" id="MBB3102916.1"/>
    </source>
</evidence>
<accession>A0A839T364</accession>
<evidence type="ECO:0000256" key="1">
    <source>
        <dbReference type="SAM" id="Phobius"/>
    </source>
</evidence>
<dbReference type="EMBL" id="JACHXI010000004">
    <property type="protein sequence ID" value="MBB3102916.1"/>
    <property type="molecule type" value="Genomic_DNA"/>
</dbReference>
<feature type="transmembrane region" description="Helical" evidence="1">
    <location>
        <begin position="142"/>
        <end position="160"/>
    </location>
</feature>
<feature type="transmembrane region" description="Helical" evidence="1">
    <location>
        <begin position="47"/>
        <end position="67"/>
    </location>
</feature>
<keyword evidence="3" id="KW-1185">Reference proteome</keyword>
<proteinExistence type="predicted"/>
<protein>
    <submittedName>
        <fullName evidence="2">Uncharacterized protein</fullName>
    </submittedName>
</protein>
<keyword evidence="1" id="KW-1133">Transmembrane helix</keyword>
<keyword evidence="1" id="KW-0472">Membrane</keyword>
<dbReference type="RefSeq" id="WP_183165881.1">
    <property type="nucleotide sequence ID" value="NZ_JACHXI010000004.1"/>
</dbReference>
<keyword evidence="1" id="KW-0812">Transmembrane</keyword>
<name>A0A839T364_AZOMA</name>
<feature type="transmembrane region" description="Helical" evidence="1">
    <location>
        <begin position="20"/>
        <end position="40"/>
    </location>
</feature>
<sequence>MNAGGLSAWTRVMFPNCSRTLVAVLLGVLFMSPSLYLHYAKGMQQDGVFILFSAGGFSCIWWLLLGSRGSMLAWCGGALRLPNLGCMLLRFGLGHGSLSIIVPTGLLAILIPEIAPFRLFGALALGAGLGFFLSSVPASSWLLVWLALWLVVNLAGSLAIDWQGLLADRPERWLLLAAGGFLLGSLAW</sequence>
<dbReference type="AlphaFoldDB" id="A0A839T364"/>
<feature type="transmembrane region" description="Helical" evidence="1">
    <location>
        <begin position="117"/>
        <end position="136"/>
    </location>
</feature>